<proteinExistence type="predicted"/>
<keyword evidence="2 4" id="KW-0694">RNA-binding</keyword>
<evidence type="ECO:0000259" key="6">
    <source>
        <dbReference type="PROSITE" id="PS50102"/>
    </source>
</evidence>
<dbReference type="SUPFAM" id="SSF54928">
    <property type="entry name" value="RNA-binding domain, RBD"/>
    <property type="match status" value="2"/>
</dbReference>
<dbReference type="Pfam" id="PF00076">
    <property type="entry name" value="RRM_1"/>
    <property type="match status" value="2"/>
</dbReference>
<comment type="subcellular location">
    <subcellularLocation>
        <location evidence="1">Nucleus</location>
    </subcellularLocation>
</comment>
<dbReference type="InterPro" id="IPR000504">
    <property type="entry name" value="RRM_dom"/>
</dbReference>
<evidence type="ECO:0000313" key="7">
    <source>
        <dbReference type="EMBL" id="CDW17888.1"/>
    </source>
</evidence>
<feature type="region of interest" description="Disordered" evidence="5">
    <location>
        <begin position="203"/>
        <end position="223"/>
    </location>
</feature>
<evidence type="ECO:0000256" key="2">
    <source>
        <dbReference type="ARBA" id="ARBA00022884"/>
    </source>
</evidence>
<organism evidence="7">
    <name type="scientific">Lepeophtheirus salmonis</name>
    <name type="common">Salmon louse</name>
    <name type="synonym">Caligus salmonis</name>
    <dbReference type="NCBI Taxonomy" id="72036"/>
    <lineage>
        <taxon>Eukaryota</taxon>
        <taxon>Metazoa</taxon>
        <taxon>Ecdysozoa</taxon>
        <taxon>Arthropoda</taxon>
        <taxon>Crustacea</taxon>
        <taxon>Multicrustacea</taxon>
        <taxon>Hexanauplia</taxon>
        <taxon>Copepoda</taxon>
        <taxon>Siphonostomatoida</taxon>
        <taxon>Caligidae</taxon>
        <taxon>Lepeophtheirus</taxon>
    </lineage>
</organism>
<keyword evidence="3" id="KW-0539">Nucleus</keyword>
<evidence type="ECO:0000256" key="3">
    <source>
        <dbReference type="ARBA" id="ARBA00023242"/>
    </source>
</evidence>
<dbReference type="EMBL" id="HACA01000527">
    <property type="protein sequence ID" value="CDW17888.1"/>
    <property type="molecule type" value="Transcribed_RNA"/>
</dbReference>
<dbReference type="GO" id="GO:0000785">
    <property type="term" value="C:chromatin"/>
    <property type="evidence" value="ECO:0007669"/>
    <property type="project" value="TreeGrafter"/>
</dbReference>
<dbReference type="InterPro" id="IPR035979">
    <property type="entry name" value="RBD_domain_sf"/>
</dbReference>
<feature type="domain" description="RRM" evidence="6">
    <location>
        <begin position="11"/>
        <end position="87"/>
    </location>
</feature>
<dbReference type="GO" id="GO:0005654">
    <property type="term" value="C:nucleoplasm"/>
    <property type="evidence" value="ECO:0007669"/>
    <property type="project" value="TreeGrafter"/>
</dbReference>
<evidence type="ECO:0000256" key="5">
    <source>
        <dbReference type="SAM" id="MobiDB-lite"/>
    </source>
</evidence>
<dbReference type="PANTHER" id="PTHR48033">
    <property type="entry name" value="RNA-BINDING (RRM/RBD/RNP MOTIFS) FAMILY PROTEIN"/>
    <property type="match status" value="1"/>
</dbReference>
<dbReference type="AlphaFoldDB" id="A0A0K2SVT0"/>
<protein>
    <recommendedName>
        <fullName evidence="6">RRM domain-containing protein</fullName>
    </recommendedName>
</protein>
<dbReference type="PROSITE" id="PS50102">
    <property type="entry name" value="RRM"/>
    <property type="match status" value="2"/>
</dbReference>
<feature type="domain" description="RRM" evidence="6">
    <location>
        <begin position="90"/>
        <end position="168"/>
    </location>
</feature>
<accession>A0A0K2SVT0</accession>
<dbReference type="SMART" id="SM00360">
    <property type="entry name" value="RRM"/>
    <property type="match status" value="2"/>
</dbReference>
<dbReference type="Gene3D" id="3.30.70.330">
    <property type="match status" value="2"/>
</dbReference>
<dbReference type="OrthoDB" id="1875751at2759"/>
<feature type="compositionally biased region" description="Polar residues" evidence="5">
    <location>
        <begin position="211"/>
        <end position="223"/>
    </location>
</feature>
<sequence>MEPQDLSDEDRKIFVGGLCWETGEVQLKEYFSQFGEIESANLKLNSVTGKSRCFAFVLFKDTESVSKVLQNTHAINSKKVDVKRAKAKPGKVFFGGLHPESPSEEELKEYFSHFGNILEFEIPQDKIKNERKSFGFVTFEKEESMKKVLKVGKVSLAHCELDLRRANPKIGRMKSDYYYYPSHSYYPDYYSDYDYYSGNGGPGGGGKMKSKVQSSTATPVSPY</sequence>
<dbReference type="InterPro" id="IPR012677">
    <property type="entry name" value="Nucleotide-bd_a/b_plait_sf"/>
</dbReference>
<evidence type="ECO:0000256" key="1">
    <source>
        <dbReference type="ARBA" id="ARBA00004123"/>
    </source>
</evidence>
<reference evidence="7" key="1">
    <citation type="submission" date="2014-05" db="EMBL/GenBank/DDBJ databases">
        <authorList>
            <person name="Chronopoulou M."/>
        </authorList>
    </citation>
    <scope>NUCLEOTIDE SEQUENCE</scope>
    <source>
        <tissue evidence="7">Whole organism</tissue>
    </source>
</reference>
<evidence type="ECO:0000256" key="4">
    <source>
        <dbReference type="PROSITE-ProRule" id="PRU00176"/>
    </source>
</evidence>
<dbReference type="GO" id="GO:0010468">
    <property type="term" value="P:regulation of gene expression"/>
    <property type="evidence" value="ECO:0007669"/>
    <property type="project" value="TreeGrafter"/>
</dbReference>
<dbReference type="GO" id="GO:0003723">
    <property type="term" value="F:RNA binding"/>
    <property type="evidence" value="ECO:0007669"/>
    <property type="project" value="UniProtKB-UniRule"/>
</dbReference>
<dbReference type="PANTHER" id="PTHR48033:SF10">
    <property type="entry name" value="RNA-BINDING PROTEIN SQUID"/>
    <property type="match status" value="1"/>
</dbReference>
<name>A0A0K2SVT0_LEPSM</name>